<reference evidence="2" key="1">
    <citation type="submission" date="2021-01" db="EMBL/GenBank/DDBJ databases">
        <authorList>
            <person name="Corre E."/>
            <person name="Pelletier E."/>
            <person name="Niang G."/>
            <person name="Scheremetjew M."/>
            <person name="Finn R."/>
            <person name="Kale V."/>
            <person name="Holt S."/>
            <person name="Cochrane G."/>
            <person name="Meng A."/>
            <person name="Brown T."/>
            <person name="Cohen L."/>
        </authorList>
    </citation>
    <scope>NUCLEOTIDE SEQUENCE</scope>
    <source>
        <strain evidence="2">CCMP147</strain>
    </source>
</reference>
<dbReference type="InterPro" id="IPR036921">
    <property type="entry name" value="PurM-like_N_sf"/>
</dbReference>
<dbReference type="SUPFAM" id="SSF55326">
    <property type="entry name" value="PurM N-terminal domain-like"/>
    <property type="match status" value="1"/>
</dbReference>
<proteinExistence type="predicted"/>
<dbReference type="Gene3D" id="3.30.1330.10">
    <property type="entry name" value="PurM-like, N-terminal domain"/>
    <property type="match status" value="1"/>
</dbReference>
<feature type="region of interest" description="Disordered" evidence="1">
    <location>
        <begin position="52"/>
        <end position="84"/>
    </location>
</feature>
<organism evidence="2">
    <name type="scientific">Pseudictyota dubia</name>
    <dbReference type="NCBI Taxonomy" id="2749911"/>
    <lineage>
        <taxon>Eukaryota</taxon>
        <taxon>Sar</taxon>
        <taxon>Stramenopiles</taxon>
        <taxon>Ochrophyta</taxon>
        <taxon>Bacillariophyta</taxon>
        <taxon>Mediophyceae</taxon>
        <taxon>Biddulphiophycidae</taxon>
        <taxon>Eupodiscales</taxon>
        <taxon>Odontellaceae</taxon>
        <taxon>Pseudictyota</taxon>
    </lineage>
</organism>
<gene>
    <name evidence="2" type="ORF">TDUB1175_LOCUS2622</name>
</gene>
<protein>
    <submittedName>
        <fullName evidence="2">Uncharacterized protein</fullName>
    </submittedName>
</protein>
<dbReference type="GO" id="GO:0006164">
    <property type="term" value="P:purine nucleotide biosynthetic process"/>
    <property type="evidence" value="ECO:0007669"/>
    <property type="project" value="TreeGrafter"/>
</dbReference>
<name>A0A7R9VJC7_9STRA</name>
<dbReference type="AlphaFoldDB" id="A0A7R9VJC7"/>
<dbReference type="PANTHER" id="PTHR10099">
    <property type="entry name" value="PHOSPHORIBOSYLFORMYLGLYCINAMIDINE SYNTHASE"/>
    <property type="match status" value="1"/>
</dbReference>
<accession>A0A7R9VJC7</accession>
<feature type="region of interest" description="Disordered" evidence="1">
    <location>
        <begin position="1"/>
        <end position="31"/>
    </location>
</feature>
<sequence length="111" mass="11313">MSKSCSTTGGDVTMNAGTGSTSLGGKVTMSSGVGSADEELWAWKRRTLGPTAIAPHSGAATGSGGQIRDKGATGRGSKPKAGLSGFTVSNLLLPSYPRHWEVKSLEYGKPD</sequence>
<dbReference type="EMBL" id="HBED01005201">
    <property type="protein sequence ID" value="CAD8295725.1"/>
    <property type="molecule type" value="Transcribed_RNA"/>
</dbReference>
<evidence type="ECO:0000313" key="2">
    <source>
        <dbReference type="EMBL" id="CAD8295725.1"/>
    </source>
</evidence>
<evidence type="ECO:0000256" key="1">
    <source>
        <dbReference type="SAM" id="MobiDB-lite"/>
    </source>
</evidence>
<dbReference type="PANTHER" id="PTHR10099:SF1">
    <property type="entry name" value="PHOSPHORIBOSYLFORMYLGLYCINAMIDINE SYNTHASE"/>
    <property type="match status" value="1"/>
</dbReference>
<dbReference type="GO" id="GO:0005737">
    <property type="term" value="C:cytoplasm"/>
    <property type="evidence" value="ECO:0007669"/>
    <property type="project" value="TreeGrafter"/>
</dbReference>
<dbReference type="GO" id="GO:0004642">
    <property type="term" value="F:phosphoribosylformylglycinamidine synthase activity"/>
    <property type="evidence" value="ECO:0007669"/>
    <property type="project" value="TreeGrafter"/>
</dbReference>